<dbReference type="Pfam" id="PF02259">
    <property type="entry name" value="FAT"/>
    <property type="match status" value="1"/>
</dbReference>
<evidence type="ECO:0000259" key="18">
    <source>
        <dbReference type="PROSITE" id="PS51189"/>
    </source>
</evidence>
<keyword evidence="12" id="KW-0539">Nucleus</keyword>
<comment type="subunit">
    <text evidence="3">Associates with DNA double-strand breaks.</text>
</comment>
<evidence type="ECO:0000256" key="8">
    <source>
        <dbReference type="ARBA" id="ARBA00022763"/>
    </source>
</evidence>
<evidence type="ECO:0000313" key="20">
    <source>
        <dbReference type="EMBL" id="EMC92674.1"/>
    </source>
</evidence>
<evidence type="ECO:0000259" key="19">
    <source>
        <dbReference type="PROSITE" id="PS51190"/>
    </source>
</evidence>
<comment type="catalytic activity">
    <reaction evidence="14">
        <text>L-threonyl-[protein] + ATP = O-phospho-L-threonyl-[protein] + ADP + H(+)</text>
        <dbReference type="Rhea" id="RHEA:46608"/>
        <dbReference type="Rhea" id="RHEA-COMP:11060"/>
        <dbReference type="Rhea" id="RHEA-COMP:11605"/>
        <dbReference type="ChEBI" id="CHEBI:15378"/>
        <dbReference type="ChEBI" id="CHEBI:30013"/>
        <dbReference type="ChEBI" id="CHEBI:30616"/>
        <dbReference type="ChEBI" id="CHEBI:61977"/>
        <dbReference type="ChEBI" id="CHEBI:456216"/>
        <dbReference type="EC" id="2.7.11.1"/>
    </reaction>
</comment>
<evidence type="ECO:0000256" key="3">
    <source>
        <dbReference type="ARBA" id="ARBA00011370"/>
    </source>
</evidence>
<evidence type="ECO:0000256" key="6">
    <source>
        <dbReference type="ARBA" id="ARBA00022679"/>
    </source>
</evidence>
<dbReference type="GO" id="GO:0000723">
    <property type="term" value="P:telomere maintenance"/>
    <property type="evidence" value="ECO:0007669"/>
    <property type="project" value="TreeGrafter"/>
</dbReference>
<sequence length="1974" mass="221174">MADGELQRLLEELGDVTQSHASTSRRRKRRKLNNGEASKASGNPLVDVSKLLAGAETEDVDALCSRDSLKYGELTEDEQCQVWKNLAELAPKGPVCILQLAAKIIKLPSFKDTLQPRVLSVAVIQVCIRQIKEPGLLDLAEGPIGQHILASLHSSLRELRIAAGQCLPMFLHSDLSQELLQRNRHTAVEYLRTLSDREETSEHETLIPAWGQIAVVCGDRERNLALLRLSEYLGHPNSLVAATAFEEVERVAAAMMQSREAIFKPYWSSVAVSIVQDLFNRPQRVQQVCDLLNMDLDRFLMVTQQDTVPALVLAGKKDILRRIARTRESGSVKELCMHPKQNLAGILALLLTQPVDDPEEFTVQTLAAVSSDFEGCDIADLVRIDLVLVACELLKRSADASESRKSRLYRAIQVFACMTDRRPGQSKNHGKGNKALYGFLEAHVLGIMAHFSQLLDGPQAAETTAERLRALKAISDLIHLAKKHVSTALPQLRASLQSAMEHAYLRDVAFSAWLDLLAVIEVDDIATMLNQTFALVAKHWSRLPGSIHAAIHDCIGGLINTHNQVMHDSVEQLPSLRAIPLLSKFGAEIERLQDLGSAESRCRAFVSRLREESSVVVHQALQELVPFLTDNQEFILDAAASEQPVQVLSDLFRALLDVTTRHAQAEVDVAELCGKALGIIGCPDPNRVEAINRRKQVMLLSNFGKATEAVDWVLTFLEQVLVKAFRSVTNSRAQGFLAFVMQELLKFCGFTSEVAARTRSSQLPAAQQRWLALPENVRITLTPFLSSAYMVFNQIENPVKRLYPSFSPVNDYGSWLRSLVYDLMWRAKGDNAKMIFPLIARLVRNNDLAIASFILPYAALNVVLGGTVADISDIRAEILAVLKCQPVAGTQAEYVKQSAESVFSILDYMANWLQEKKKILAQTRAEAYKTGHPSPTDFDEATDIAQIEEIERFLASVPAESLATRAVDCGSYARALFHWEQFIRQQRALIPSTRLSQEDEEAYERLHSIYACIDEPDGLEGLGTHLTFLTEDQQTMQHVKAGRWTAASVWYETRLAEMPDNTRLQMSLLHCFRETGQYAPLLRYTQAFTEGSKAPHRHELVPLTVESSWMVGDLMRLRACLEDISDKDPRQLSTGIGRLVAAASAADDESLLGHLRLMRTAIVQSMTESSTNSVQASHTDLFKLHTLYEIEAISSCDEQIRNRFLEHGDRRLAALGSYNAEKQYLLGVRRALMRVRDNTFTRPETGALWLTTARLARKAGNTRTAYNAVIQASSCGDQAAKLEEARLLWHDNHQRQAIQALEASINTGIFESAADETPENSVATSNGPPQSLTAGKAYLQLAKWLDASGQSQAKDMTERYQYAAKTFQKWEKGHYYLGKHYQKLLEVERGLAKSKQSPNFQSGEMTKSVIENLMRSIPFGNKYWHETIPKVLTLWLDLGMEALSKLPAKDQELSDRRTKALQAVNRQFQKYYERIPPYVFYTALPQMLSRISHPHQEVWKQLCNCMTRIINAHPSQAMWYVLPVVKATDRTRAARAEELLNKLKDSRKQGKGDGLDIKALIVHSQKLSDALLQACEQPVESRRTRVSLSRDLMFNTKLAPIPLVVPLEATLSANLPTVGDVNTIRRQKAFAQEKITIQGFSDDVLVLSSLQRPKKVTVRGSDGKMYGLLCKPKDDLRKDQRLMDFNGIINRALKRDPESSKRRLYIKTYAVTPLSEESGTLEWVEGIKPLRDILLNLYSRKGVRVDYNKIRERLDSVKGPENAHIFTDDVLSQFPAVLHEWFTETYPDPETWFTARLRYARSAAVMSMTGHMLGLGDRHGENILLEEGTGGVFHVDFNCLFDKGKTFDKPELVPFRLTHNMVDAMGAYGYEGPFRRSSELTLALLRQNKDTLMTVLETFLHDPTTDFVKKKRDAMVGVPNTPQEILDSVGAKLKGLYTGENVPLGVEGYVDVLIQEATSSANLAGMYIGWCAFL</sequence>
<dbReference type="InterPro" id="IPR016024">
    <property type="entry name" value="ARM-type_fold"/>
</dbReference>
<feature type="compositionally biased region" description="Basic residues" evidence="16">
    <location>
        <begin position="23"/>
        <end position="32"/>
    </location>
</feature>
<evidence type="ECO:0000256" key="9">
    <source>
        <dbReference type="ARBA" id="ARBA00022777"/>
    </source>
</evidence>
<feature type="domain" description="PI3K/PI4K catalytic" evidence="17">
    <location>
        <begin position="1640"/>
        <end position="1962"/>
    </location>
</feature>
<keyword evidence="10" id="KW-0067">ATP-binding</keyword>
<dbReference type="InterPro" id="IPR011009">
    <property type="entry name" value="Kinase-like_dom_sf"/>
</dbReference>
<dbReference type="Gene3D" id="1.10.1070.11">
    <property type="entry name" value="Phosphatidylinositol 3-/4-kinase, catalytic domain"/>
    <property type="match status" value="1"/>
</dbReference>
<keyword evidence="21" id="KW-1185">Reference proteome</keyword>
<keyword evidence="6" id="KW-0808">Transferase</keyword>
<dbReference type="GeneID" id="19117065"/>
<dbReference type="EMBL" id="KB445561">
    <property type="protein sequence ID" value="EMC92674.1"/>
    <property type="molecule type" value="Genomic_DNA"/>
</dbReference>
<dbReference type="InterPro" id="IPR056802">
    <property type="entry name" value="ATR-like_M-HEAT"/>
</dbReference>
<feature type="domain" description="FATC" evidence="19">
    <location>
        <begin position="1942"/>
        <end position="1974"/>
    </location>
</feature>
<dbReference type="HOGENOM" id="CLU_000178_4_1_1"/>
<keyword evidence="11" id="KW-0234">DNA repair</keyword>
<evidence type="ECO:0000256" key="10">
    <source>
        <dbReference type="ARBA" id="ARBA00022840"/>
    </source>
</evidence>
<dbReference type="InterPro" id="IPR050517">
    <property type="entry name" value="DDR_Repair_Kinase"/>
</dbReference>
<dbReference type="Pfam" id="PF08064">
    <property type="entry name" value="UME"/>
    <property type="match status" value="1"/>
</dbReference>
<dbReference type="PROSITE" id="PS50290">
    <property type="entry name" value="PI3_4_KINASE_3"/>
    <property type="match status" value="1"/>
</dbReference>
<dbReference type="InterPro" id="IPR014009">
    <property type="entry name" value="PIK_FAT"/>
</dbReference>
<dbReference type="PANTHER" id="PTHR11139:SF125">
    <property type="entry name" value="SERINE_THREONINE-PROTEIN KINASE MEC1"/>
    <property type="match status" value="1"/>
</dbReference>
<comment type="similarity">
    <text evidence="2">Belongs to the PI3/PI4-kinase family. ATM subfamily.</text>
</comment>
<dbReference type="SMART" id="SM00146">
    <property type="entry name" value="PI3Kc"/>
    <property type="match status" value="1"/>
</dbReference>
<dbReference type="GO" id="GO:0004674">
    <property type="term" value="F:protein serine/threonine kinase activity"/>
    <property type="evidence" value="ECO:0007669"/>
    <property type="project" value="UniProtKB-KW"/>
</dbReference>
<dbReference type="SMART" id="SM01343">
    <property type="entry name" value="FATC"/>
    <property type="match status" value="1"/>
</dbReference>
<dbReference type="InterPro" id="IPR000403">
    <property type="entry name" value="PI3/4_kinase_cat_dom"/>
</dbReference>
<dbReference type="PROSITE" id="PS51190">
    <property type="entry name" value="FATC"/>
    <property type="match status" value="1"/>
</dbReference>
<evidence type="ECO:0000256" key="1">
    <source>
        <dbReference type="ARBA" id="ARBA00004123"/>
    </source>
</evidence>
<dbReference type="EC" id="2.7.11.1" evidence="4"/>
<dbReference type="OMA" id="SMYIGWC"/>
<dbReference type="InterPro" id="IPR003151">
    <property type="entry name" value="PIK-rel_kinase_FAT"/>
</dbReference>
<evidence type="ECO:0000256" key="7">
    <source>
        <dbReference type="ARBA" id="ARBA00022741"/>
    </source>
</evidence>
<keyword evidence="5" id="KW-0723">Serine/threonine-protein kinase</keyword>
<dbReference type="PANTHER" id="PTHR11139">
    <property type="entry name" value="ATAXIA TELANGIECTASIA MUTATED ATM -RELATED"/>
    <property type="match status" value="1"/>
</dbReference>
<dbReference type="Pfam" id="PF23593">
    <property type="entry name" value="HEAT_ATR"/>
    <property type="match status" value="1"/>
</dbReference>
<evidence type="ECO:0000256" key="14">
    <source>
        <dbReference type="ARBA" id="ARBA00047899"/>
    </source>
</evidence>
<protein>
    <recommendedName>
        <fullName evidence="4">non-specific serine/threonine protein kinase</fullName>
        <ecNumber evidence="4">2.7.11.1</ecNumber>
    </recommendedName>
</protein>
<dbReference type="SMART" id="SM00802">
    <property type="entry name" value="UME"/>
    <property type="match status" value="1"/>
</dbReference>
<evidence type="ECO:0000256" key="16">
    <source>
        <dbReference type="SAM" id="MobiDB-lite"/>
    </source>
</evidence>
<dbReference type="SUPFAM" id="SSF56112">
    <property type="entry name" value="Protein kinase-like (PK-like)"/>
    <property type="match status" value="1"/>
</dbReference>
<keyword evidence="8" id="KW-0227">DNA damage</keyword>
<dbReference type="RefSeq" id="XP_007679941.1">
    <property type="nucleotide sequence ID" value="XM_007681751.1"/>
</dbReference>
<dbReference type="InterPro" id="IPR036940">
    <property type="entry name" value="PI3/4_kinase_cat_sf"/>
</dbReference>
<keyword evidence="7" id="KW-0547">Nucleotide-binding</keyword>
<dbReference type="GO" id="GO:0005524">
    <property type="term" value="F:ATP binding"/>
    <property type="evidence" value="ECO:0007669"/>
    <property type="project" value="UniProtKB-KW"/>
</dbReference>
<dbReference type="STRING" id="717646.M2N169"/>
<dbReference type="InterPro" id="IPR018936">
    <property type="entry name" value="PI3/4_kinase_CS"/>
</dbReference>
<accession>M2N169</accession>
<evidence type="ECO:0000256" key="2">
    <source>
        <dbReference type="ARBA" id="ARBA00010769"/>
    </source>
</evidence>
<dbReference type="KEGG" id="bcom:BAUCODRAFT_77061"/>
<dbReference type="InterPro" id="IPR003152">
    <property type="entry name" value="FATC_dom"/>
</dbReference>
<evidence type="ECO:0000256" key="11">
    <source>
        <dbReference type="ARBA" id="ARBA00023204"/>
    </source>
</evidence>
<dbReference type="OrthoDB" id="381190at2759"/>
<gene>
    <name evidence="20" type="ORF">BAUCODRAFT_77061</name>
</gene>
<evidence type="ECO:0000256" key="13">
    <source>
        <dbReference type="ARBA" id="ARBA00025079"/>
    </source>
</evidence>
<evidence type="ECO:0000256" key="4">
    <source>
        <dbReference type="ARBA" id="ARBA00012513"/>
    </source>
</evidence>
<evidence type="ECO:0000256" key="15">
    <source>
        <dbReference type="ARBA" id="ARBA00048679"/>
    </source>
</evidence>
<evidence type="ECO:0000313" key="21">
    <source>
        <dbReference type="Proteomes" id="UP000011761"/>
    </source>
</evidence>
<evidence type="ECO:0000259" key="17">
    <source>
        <dbReference type="PROSITE" id="PS50290"/>
    </source>
</evidence>
<dbReference type="Pfam" id="PF00454">
    <property type="entry name" value="PI3_PI4_kinase"/>
    <property type="match status" value="1"/>
</dbReference>
<dbReference type="Pfam" id="PF25030">
    <property type="entry name" value="M-HEAT_ATR"/>
    <property type="match status" value="1"/>
</dbReference>
<dbReference type="SUPFAM" id="SSF48371">
    <property type="entry name" value="ARM repeat"/>
    <property type="match status" value="1"/>
</dbReference>
<name>M2N169_BAUPA</name>
<evidence type="ECO:0000256" key="5">
    <source>
        <dbReference type="ARBA" id="ARBA00022527"/>
    </source>
</evidence>
<dbReference type="GO" id="GO:0000077">
    <property type="term" value="P:DNA damage checkpoint signaling"/>
    <property type="evidence" value="ECO:0007669"/>
    <property type="project" value="TreeGrafter"/>
</dbReference>
<proteinExistence type="inferred from homology"/>
<dbReference type="GO" id="GO:0005634">
    <property type="term" value="C:nucleus"/>
    <property type="evidence" value="ECO:0007669"/>
    <property type="project" value="UniProtKB-SubCell"/>
</dbReference>
<dbReference type="InterPro" id="IPR057564">
    <property type="entry name" value="HEAT_ATR"/>
</dbReference>
<evidence type="ECO:0000256" key="12">
    <source>
        <dbReference type="ARBA" id="ARBA00023242"/>
    </source>
</evidence>
<dbReference type="Pfam" id="PF02260">
    <property type="entry name" value="FATC"/>
    <property type="match status" value="1"/>
</dbReference>
<comment type="catalytic activity">
    <reaction evidence="15">
        <text>L-seryl-[protein] + ATP = O-phospho-L-seryl-[protein] + ADP + H(+)</text>
        <dbReference type="Rhea" id="RHEA:17989"/>
        <dbReference type="Rhea" id="RHEA-COMP:9863"/>
        <dbReference type="Rhea" id="RHEA-COMP:11604"/>
        <dbReference type="ChEBI" id="CHEBI:15378"/>
        <dbReference type="ChEBI" id="CHEBI:29999"/>
        <dbReference type="ChEBI" id="CHEBI:30616"/>
        <dbReference type="ChEBI" id="CHEBI:83421"/>
        <dbReference type="ChEBI" id="CHEBI:456216"/>
        <dbReference type="EC" id="2.7.11.1"/>
    </reaction>
</comment>
<organism evidence="20 21">
    <name type="scientific">Baudoinia panamericana (strain UAMH 10762)</name>
    <name type="common">Angels' share fungus</name>
    <name type="synonym">Baudoinia compniacensis (strain UAMH 10762)</name>
    <dbReference type="NCBI Taxonomy" id="717646"/>
    <lineage>
        <taxon>Eukaryota</taxon>
        <taxon>Fungi</taxon>
        <taxon>Dikarya</taxon>
        <taxon>Ascomycota</taxon>
        <taxon>Pezizomycotina</taxon>
        <taxon>Dothideomycetes</taxon>
        <taxon>Dothideomycetidae</taxon>
        <taxon>Mycosphaerellales</taxon>
        <taxon>Teratosphaeriaceae</taxon>
        <taxon>Baudoinia</taxon>
    </lineage>
</organism>
<dbReference type="PROSITE" id="PS51189">
    <property type="entry name" value="FAT"/>
    <property type="match status" value="1"/>
</dbReference>
<dbReference type="eggNOG" id="KOG0890">
    <property type="taxonomic scope" value="Eukaryota"/>
</dbReference>
<dbReference type="InterPro" id="IPR012993">
    <property type="entry name" value="UME"/>
</dbReference>
<dbReference type="CDD" id="cd00892">
    <property type="entry name" value="PIKKc_ATR"/>
    <property type="match status" value="1"/>
</dbReference>
<dbReference type="Gene3D" id="3.30.1010.10">
    <property type="entry name" value="Phosphatidylinositol 3-kinase Catalytic Subunit, Chain A, domain 4"/>
    <property type="match status" value="1"/>
</dbReference>
<comment type="subcellular location">
    <subcellularLocation>
        <location evidence="1">Nucleus</location>
    </subcellularLocation>
</comment>
<dbReference type="PROSITE" id="PS00916">
    <property type="entry name" value="PI3_4_KINASE_2"/>
    <property type="match status" value="1"/>
</dbReference>
<feature type="domain" description="FAT" evidence="18">
    <location>
        <begin position="961"/>
        <end position="1527"/>
    </location>
</feature>
<comment type="function">
    <text evidence="13">Serine/threonine protein kinase which activates checkpoint signaling upon genotoxic stresses such as ionizing radiation (IR), ultraviolet light (UV), or DNA replication stalling, thereby acting as a DNA damage sensor. Recognizes the substrate consensus sequence [ST]-Q. Phosphorylates histone H2A to form H2AS128ph (gamma-H2A) at sites of DNA damage, involved in the regulation of DNA damage response mechanism. Required for the control of telomere length and genome stability.</text>
</comment>
<dbReference type="GO" id="GO:0005694">
    <property type="term" value="C:chromosome"/>
    <property type="evidence" value="ECO:0007669"/>
    <property type="project" value="TreeGrafter"/>
</dbReference>
<dbReference type="Proteomes" id="UP000011761">
    <property type="component" value="Unassembled WGS sequence"/>
</dbReference>
<feature type="region of interest" description="Disordered" evidence="16">
    <location>
        <begin position="16"/>
        <end position="41"/>
    </location>
</feature>
<dbReference type="FunFam" id="1.10.1070.11:FF:000031">
    <property type="entry name" value="Phosphatidyl inositol 3-kinase"/>
    <property type="match status" value="1"/>
</dbReference>
<dbReference type="GO" id="GO:0006281">
    <property type="term" value="P:DNA repair"/>
    <property type="evidence" value="ECO:0007669"/>
    <property type="project" value="UniProtKB-KW"/>
</dbReference>
<reference evidence="20 21" key="1">
    <citation type="journal article" date="2012" name="PLoS Pathog.">
        <title>Diverse lifestyles and strategies of plant pathogenesis encoded in the genomes of eighteen Dothideomycetes fungi.</title>
        <authorList>
            <person name="Ohm R.A."/>
            <person name="Feau N."/>
            <person name="Henrissat B."/>
            <person name="Schoch C.L."/>
            <person name="Horwitz B.A."/>
            <person name="Barry K.W."/>
            <person name="Condon B.J."/>
            <person name="Copeland A.C."/>
            <person name="Dhillon B."/>
            <person name="Glaser F."/>
            <person name="Hesse C.N."/>
            <person name="Kosti I."/>
            <person name="LaButti K."/>
            <person name="Lindquist E.A."/>
            <person name="Lucas S."/>
            <person name="Salamov A.A."/>
            <person name="Bradshaw R.E."/>
            <person name="Ciuffetti L."/>
            <person name="Hamelin R.C."/>
            <person name="Kema G.H.J."/>
            <person name="Lawrence C."/>
            <person name="Scott J.A."/>
            <person name="Spatafora J.W."/>
            <person name="Turgeon B.G."/>
            <person name="de Wit P.J.G.M."/>
            <person name="Zhong S."/>
            <person name="Goodwin S.B."/>
            <person name="Grigoriev I.V."/>
        </authorList>
    </citation>
    <scope>NUCLEOTIDE SEQUENCE [LARGE SCALE GENOMIC DNA]</scope>
    <source>
        <strain evidence="20 21">UAMH 10762</strain>
    </source>
</reference>
<keyword evidence="9" id="KW-0418">Kinase</keyword>